<dbReference type="EMBL" id="RBNL01001902">
    <property type="protein sequence ID" value="RML84424.1"/>
    <property type="molecule type" value="Genomic_DNA"/>
</dbReference>
<feature type="non-terminal residue" evidence="1">
    <location>
        <position position="1"/>
    </location>
</feature>
<evidence type="ECO:0000313" key="2">
    <source>
        <dbReference type="Proteomes" id="UP000282378"/>
    </source>
</evidence>
<dbReference type="AlphaFoldDB" id="A0A3M2Z7Z7"/>
<reference evidence="1 2" key="1">
    <citation type="submission" date="2018-08" db="EMBL/GenBank/DDBJ databases">
        <title>Recombination of ecologically and evolutionarily significant loci maintains genetic cohesion in the Pseudomonas syringae species complex.</title>
        <authorList>
            <person name="Dillon M."/>
            <person name="Thakur S."/>
            <person name="Almeida R.N.D."/>
            <person name="Weir B.S."/>
            <person name="Guttman D.S."/>
        </authorList>
    </citation>
    <scope>NUCLEOTIDE SEQUENCE [LARGE SCALE GENOMIC DNA]</scope>
    <source>
        <strain evidence="1 2">88_10</strain>
    </source>
</reference>
<accession>A0A3M2Z7Z7</accession>
<organism evidence="1 2">
    <name type="scientific">Pseudomonas syringae pv. maculicola</name>
    <dbReference type="NCBI Taxonomy" id="59511"/>
    <lineage>
        <taxon>Bacteria</taxon>
        <taxon>Pseudomonadati</taxon>
        <taxon>Pseudomonadota</taxon>
        <taxon>Gammaproteobacteria</taxon>
        <taxon>Pseudomonadales</taxon>
        <taxon>Pseudomonadaceae</taxon>
        <taxon>Pseudomonas</taxon>
    </lineage>
</organism>
<proteinExistence type="predicted"/>
<comment type="caution">
    <text evidence="1">The sequence shown here is derived from an EMBL/GenBank/DDBJ whole genome shotgun (WGS) entry which is preliminary data.</text>
</comment>
<sequence>DSVTISYRVIDRAGNISLPARSVTLSMQV</sequence>
<dbReference type="Proteomes" id="UP000282378">
    <property type="component" value="Unassembled WGS sequence"/>
</dbReference>
<protein>
    <submittedName>
        <fullName evidence="1">Uncharacterized protein</fullName>
    </submittedName>
</protein>
<name>A0A3M2Z7Z7_PSEYM</name>
<evidence type="ECO:0000313" key="1">
    <source>
        <dbReference type="EMBL" id="RML84424.1"/>
    </source>
</evidence>
<gene>
    <name evidence="1" type="ORF">APX70_08291</name>
</gene>